<name>A0AAJ6NXV2_9CYAN</name>
<reference evidence="2 3" key="1">
    <citation type="journal article" date="2023" name="Limnol Oceanogr Lett">
        <title>Environmental adaptations by the intertidal Antarctic cyanobacterium Halotia branconii CENA392 as revealed using long-read genome sequencing.</title>
        <authorList>
            <person name="Dextro R.B."/>
            <person name="Delbaje E."/>
            <person name="Freitas P.N.N."/>
            <person name="Geraldes V."/>
            <person name="Pinto E."/>
            <person name="Long P.F."/>
            <person name="Fiore M.F."/>
        </authorList>
    </citation>
    <scope>NUCLEOTIDE SEQUENCE [LARGE SCALE GENOMIC DNA]</scope>
    <source>
        <strain evidence="2 3">CENA392</strain>
    </source>
</reference>
<feature type="chain" id="PRO_5042552071" description="PEP-CTERM protein-sorting domain-containing protein" evidence="1">
    <location>
        <begin position="28"/>
        <end position="222"/>
    </location>
</feature>
<accession>A0AAJ6NXV2</accession>
<evidence type="ECO:0000313" key="2">
    <source>
        <dbReference type="EMBL" id="WGV28580.1"/>
    </source>
</evidence>
<evidence type="ECO:0000313" key="3">
    <source>
        <dbReference type="Proteomes" id="UP001223520"/>
    </source>
</evidence>
<feature type="signal peptide" evidence="1">
    <location>
        <begin position="1"/>
        <end position="27"/>
    </location>
</feature>
<protein>
    <recommendedName>
        <fullName evidence="4">PEP-CTERM protein-sorting domain-containing protein</fullName>
    </recommendedName>
</protein>
<keyword evidence="3" id="KW-1185">Reference proteome</keyword>
<gene>
    <name evidence="2" type="ORF">QI031_14445</name>
</gene>
<keyword evidence="1" id="KW-0732">Signal</keyword>
<dbReference type="AlphaFoldDB" id="A0AAJ6NXV2"/>
<proteinExistence type="predicted"/>
<organism evidence="2 3">
    <name type="scientific">Halotia branconii CENA392</name>
    <dbReference type="NCBI Taxonomy" id="1539056"/>
    <lineage>
        <taxon>Bacteria</taxon>
        <taxon>Bacillati</taxon>
        <taxon>Cyanobacteriota</taxon>
        <taxon>Cyanophyceae</taxon>
        <taxon>Nostocales</taxon>
        <taxon>Nodulariaceae</taxon>
        <taxon>Halotia</taxon>
    </lineage>
</organism>
<dbReference type="Proteomes" id="UP001223520">
    <property type="component" value="Chromosome"/>
</dbReference>
<evidence type="ECO:0000256" key="1">
    <source>
        <dbReference type="SAM" id="SignalP"/>
    </source>
</evidence>
<evidence type="ECO:0008006" key="4">
    <source>
        <dbReference type="Google" id="ProtNLM"/>
    </source>
</evidence>
<dbReference type="EMBL" id="CP124543">
    <property type="protein sequence ID" value="WGV28580.1"/>
    <property type="molecule type" value="Genomic_DNA"/>
</dbReference>
<sequence length="222" mass="23623">MHFYQAGAIIGLTTAAFVSIAPIQANAANYQIQSGVTSIAEDHEEILRSLGLNITNMNNTATTIPDDFAFGFNIAPDTNFTFSDVGGFSQPSGTIKHTGTITFNNELTVGNFSVGFAPTRAINNASGFFLEDTVSLNTVLFDLSAPGSLDFDGKNLTLANVQLLFSPEFASIIERPDLIGEFAGTAQINAKVSAVPEPTNTIAFATAGMVLLAMKYKKKILR</sequence>
<dbReference type="RefSeq" id="WP_281485805.1">
    <property type="nucleotide sequence ID" value="NZ_CP124543.1"/>
</dbReference>
<dbReference type="KEGG" id="hbq:QI031_14445"/>